<dbReference type="InterPro" id="IPR023214">
    <property type="entry name" value="HAD_sf"/>
</dbReference>
<feature type="transmembrane region" description="Helical" evidence="10">
    <location>
        <begin position="80"/>
        <end position="99"/>
    </location>
</feature>
<dbReference type="GO" id="GO:0015662">
    <property type="term" value="F:P-type ion transporter activity"/>
    <property type="evidence" value="ECO:0007669"/>
    <property type="project" value="TreeGrafter"/>
</dbReference>
<dbReference type="EMBL" id="BLXT01008222">
    <property type="protein sequence ID" value="GFO46818.1"/>
    <property type="molecule type" value="Genomic_DNA"/>
</dbReference>
<keyword evidence="2 10" id="KW-0812">Transmembrane</keyword>
<dbReference type="GO" id="GO:0016887">
    <property type="term" value="F:ATP hydrolysis activity"/>
    <property type="evidence" value="ECO:0007669"/>
    <property type="project" value="InterPro"/>
</dbReference>
<evidence type="ECO:0000256" key="1">
    <source>
        <dbReference type="ARBA" id="ARBA00004141"/>
    </source>
</evidence>
<dbReference type="InterPro" id="IPR006544">
    <property type="entry name" value="P-type_TPase_V"/>
</dbReference>
<keyword evidence="12" id="KW-1185">Reference proteome</keyword>
<dbReference type="AlphaFoldDB" id="A0AAV4DR84"/>
<dbReference type="GO" id="GO:0046872">
    <property type="term" value="F:metal ion binding"/>
    <property type="evidence" value="ECO:0007669"/>
    <property type="project" value="UniProtKB-KW"/>
</dbReference>
<dbReference type="Gene3D" id="3.40.50.1000">
    <property type="entry name" value="HAD superfamily/HAD-like"/>
    <property type="match status" value="1"/>
</dbReference>
<evidence type="ECO:0000256" key="3">
    <source>
        <dbReference type="ARBA" id="ARBA00022723"/>
    </source>
</evidence>
<protein>
    <submittedName>
        <fullName evidence="11">Cation-transporting ATPase</fullName>
    </submittedName>
</protein>
<comment type="subcellular location">
    <subcellularLocation>
        <location evidence="1">Membrane</location>
        <topology evidence="1">Multi-pass membrane protein</topology>
    </subcellularLocation>
</comment>
<reference evidence="11 12" key="1">
    <citation type="journal article" date="2021" name="Elife">
        <title>Chloroplast acquisition without the gene transfer in kleptoplastic sea slugs, Plakobranchus ocellatus.</title>
        <authorList>
            <person name="Maeda T."/>
            <person name="Takahashi S."/>
            <person name="Yoshida T."/>
            <person name="Shimamura S."/>
            <person name="Takaki Y."/>
            <person name="Nagai Y."/>
            <person name="Toyoda A."/>
            <person name="Suzuki Y."/>
            <person name="Arimoto A."/>
            <person name="Ishii H."/>
            <person name="Satoh N."/>
            <person name="Nishiyama T."/>
            <person name="Hasebe M."/>
            <person name="Maruyama T."/>
            <person name="Minagawa J."/>
            <person name="Obokata J."/>
            <person name="Shigenobu S."/>
        </authorList>
    </citation>
    <scope>NUCLEOTIDE SEQUENCE [LARGE SCALE GENOMIC DNA]</scope>
</reference>
<dbReference type="InterPro" id="IPR001757">
    <property type="entry name" value="P_typ_ATPase"/>
</dbReference>
<keyword evidence="9 10" id="KW-0472">Membrane</keyword>
<keyword evidence="4" id="KW-0547">Nucleotide-binding</keyword>
<evidence type="ECO:0000256" key="6">
    <source>
        <dbReference type="ARBA" id="ARBA00022842"/>
    </source>
</evidence>
<gene>
    <name evidence="11" type="ORF">PoB_007332300</name>
</gene>
<keyword evidence="8 10" id="KW-1133">Transmembrane helix</keyword>
<dbReference type="NCBIfam" id="TIGR01494">
    <property type="entry name" value="ATPase_P-type"/>
    <property type="match status" value="1"/>
</dbReference>
<dbReference type="Gene3D" id="1.20.1110.10">
    <property type="entry name" value="Calcium-transporting ATPase, transmembrane domain"/>
    <property type="match status" value="1"/>
</dbReference>
<dbReference type="PANTHER" id="PTHR45630:SF7">
    <property type="entry name" value="ENDOPLASMIC RETICULUM TRANSMEMBRANE HELIX TRANSLOCASE"/>
    <property type="match status" value="1"/>
</dbReference>
<accession>A0AAV4DR84</accession>
<evidence type="ECO:0000256" key="8">
    <source>
        <dbReference type="ARBA" id="ARBA00022989"/>
    </source>
</evidence>
<keyword evidence="3" id="KW-0479">Metal-binding</keyword>
<dbReference type="InterPro" id="IPR018303">
    <property type="entry name" value="ATPase_P-typ_P_site"/>
</dbReference>
<evidence type="ECO:0000256" key="5">
    <source>
        <dbReference type="ARBA" id="ARBA00022840"/>
    </source>
</evidence>
<keyword evidence="5" id="KW-0067">ATP-binding</keyword>
<evidence type="ECO:0000256" key="7">
    <source>
        <dbReference type="ARBA" id="ARBA00022967"/>
    </source>
</evidence>
<dbReference type="Gene3D" id="3.40.1110.10">
    <property type="entry name" value="Calcium-transporting ATPase, cytoplasmic domain N"/>
    <property type="match status" value="1"/>
</dbReference>
<evidence type="ECO:0000313" key="12">
    <source>
        <dbReference type="Proteomes" id="UP000735302"/>
    </source>
</evidence>
<sequence>MMVKARVADGHAQTKELEVSISKINAVVVKTVGTRTDAPSSDNGCIAYVLRHSFNTSQGKLLRTILFGVKRVTANNLETFFFILFLLVFAIIAASYVWIKGTEDPTRNRYKLFLECTLILTSVVPPELPIELSLAVNTSLLALTKLFVYCTEPFRIPFAGKIDICCFDKTGTLTSDNLVVEGITGLNGSELIATQEVPLETAQVLASCHSLVQLDDEMVGDPLEKATLRAIEWNLTKGLTALLIVKKKDSKHISACLMEALPPFKTLMEFCEAAESFQLLLLPILFVKYSNSW</sequence>
<keyword evidence="6" id="KW-0460">Magnesium</keyword>
<evidence type="ECO:0000256" key="9">
    <source>
        <dbReference type="ARBA" id="ARBA00023136"/>
    </source>
</evidence>
<dbReference type="GO" id="GO:0005524">
    <property type="term" value="F:ATP binding"/>
    <property type="evidence" value="ECO:0007669"/>
    <property type="project" value="UniProtKB-KW"/>
</dbReference>
<dbReference type="PANTHER" id="PTHR45630">
    <property type="entry name" value="CATION-TRANSPORTING ATPASE-RELATED"/>
    <property type="match status" value="1"/>
</dbReference>
<proteinExistence type="predicted"/>
<dbReference type="GO" id="GO:0006874">
    <property type="term" value="P:intracellular calcium ion homeostasis"/>
    <property type="evidence" value="ECO:0007669"/>
    <property type="project" value="TreeGrafter"/>
</dbReference>
<evidence type="ECO:0000313" key="11">
    <source>
        <dbReference type="EMBL" id="GFO46818.1"/>
    </source>
</evidence>
<dbReference type="SUPFAM" id="SSF81665">
    <property type="entry name" value="Calcium ATPase, transmembrane domain M"/>
    <property type="match status" value="1"/>
</dbReference>
<comment type="caution">
    <text evidence="11">The sequence shown here is derived from an EMBL/GenBank/DDBJ whole genome shotgun (WGS) entry which is preliminary data.</text>
</comment>
<dbReference type="Proteomes" id="UP000735302">
    <property type="component" value="Unassembled WGS sequence"/>
</dbReference>
<dbReference type="InterPro" id="IPR023298">
    <property type="entry name" value="ATPase_P-typ_TM_dom_sf"/>
</dbReference>
<dbReference type="PROSITE" id="PS00154">
    <property type="entry name" value="ATPASE_E1_E2"/>
    <property type="match status" value="1"/>
</dbReference>
<evidence type="ECO:0000256" key="2">
    <source>
        <dbReference type="ARBA" id="ARBA00022692"/>
    </source>
</evidence>
<keyword evidence="7" id="KW-1278">Translocase</keyword>
<dbReference type="GO" id="GO:0019829">
    <property type="term" value="F:ATPase-coupled monoatomic cation transmembrane transporter activity"/>
    <property type="evidence" value="ECO:0007669"/>
    <property type="project" value="TreeGrafter"/>
</dbReference>
<organism evidence="11 12">
    <name type="scientific">Plakobranchus ocellatus</name>
    <dbReference type="NCBI Taxonomy" id="259542"/>
    <lineage>
        <taxon>Eukaryota</taxon>
        <taxon>Metazoa</taxon>
        <taxon>Spiralia</taxon>
        <taxon>Lophotrochozoa</taxon>
        <taxon>Mollusca</taxon>
        <taxon>Gastropoda</taxon>
        <taxon>Heterobranchia</taxon>
        <taxon>Euthyneura</taxon>
        <taxon>Panpulmonata</taxon>
        <taxon>Sacoglossa</taxon>
        <taxon>Placobranchoidea</taxon>
        <taxon>Plakobranchidae</taxon>
        <taxon>Plakobranchus</taxon>
    </lineage>
</organism>
<evidence type="ECO:0000256" key="10">
    <source>
        <dbReference type="SAM" id="Phobius"/>
    </source>
</evidence>
<name>A0AAV4DR84_9GAST</name>
<evidence type="ECO:0000256" key="4">
    <source>
        <dbReference type="ARBA" id="ARBA00022741"/>
    </source>
</evidence>
<dbReference type="InterPro" id="IPR023299">
    <property type="entry name" value="ATPase_P-typ_cyto_dom_N"/>
</dbReference>
<dbReference type="GO" id="GO:0005789">
    <property type="term" value="C:endoplasmic reticulum membrane"/>
    <property type="evidence" value="ECO:0007669"/>
    <property type="project" value="TreeGrafter"/>
</dbReference>